<accession>A0A949TQD2</accession>
<comment type="caution">
    <text evidence="3">The sequence shown here is derived from an EMBL/GenBank/DDBJ whole genome shotgun (WGS) entry which is preliminary data.</text>
</comment>
<evidence type="ECO:0000256" key="1">
    <source>
        <dbReference type="SAM" id="Phobius"/>
    </source>
</evidence>
<name>A0A949TQD2_9CLOT</name>
<dbReference type="EMBL" id="JAEEGC010000191">
    <property type="protein sequence ID" value="MBV7276615.1"/>
    <property type="molecule type" value="Genomic_DNA"/>
</dbReference>
<evidence type="ECO:0000259" key="2">
    <source>
        <dbReference type="SMART" id="SM00790"/>
    </source>
</evidence>
<evidence type="ECO:0000313" key="4">
    <source>
        <dbReference type="Proteomes" id="UP000694308"/>
    </source>
</evidence>
<dbReference type="Proteomes" id="UP000694308">
    <property type="component" value="Unassembled WGS sequence"/>
</dbReference>
<dbReference type="Pfam" id="PF02730">
    <property type="entry name" value="AFOR_N"/>
    <property type="match status" value="1"/>
</dbReference>
<keyword evidence="1" id="KW-0472">Membrane</keyword>
<keyword evidence="1" id="KW-1133">Transmembrane helix</keyword>
<gene>
    <name evidence="3" type="ORF">I6U48_27465</name>
</gene>
<feature type="transmembrane region" description="Helical" evidence="1">
    <location>
        <begin position="409"/>
        <end position="431"/>
    </location>
</feature>
<protein>
    <recommendedName>
        <fullName evidence="2">Aldehyde ferredoxin oxidoreductase N-terminal domain-containing protein</fullName>
    </recommendedName>
</protein>
<dbReference type="InterPro" id="IPR013983">
    <property type="entry name" value="Ald_Fedxn_OxRdtase_N"/>
</dbReference>
<keyword evidence="4" id="KW-1185">Reference proteome</keyword>
<keyword evidence="1" id="KW-0812">Transmembrane</keyword>
<proteinExistence type="predicted"/>
<dbReference type="SMART" id="SM00790">
    <property type="entry name" value="AFOR_N"/>
    <property type="match status" value="1"/>
</dbReference>
<feature type="domain" description="Aldehyde ferredoxin oxidoreductase N-terminal" evidence="2">
    <location>
        <begin position="1"/>
        <end position="184"/>
    </location>
</feature>
<sequence length="500" mass="54840">MEYGRGLAAFLIIKNVSSGTDRYDGSNAIVLAPGLCSGTLVPSTGRITIASKKSKSDGIQFADIAGPFSQKLASLDIAAVVMIGKSNSQNPITVVFSEVGTHIEKNMNLKEAVVSDTINEIRKEFGLEAAIIGIGPTGEHLLPLSSLFSTYPEGKVPEYHCTRGGMGDIFGSKGIKALVVKSKGHFNAEVLDKEGISKNAKKLGKIIVSHPICGGALPGYGSITLMKMLKQGRKIDLSKQSNISKNIKKYSKLCNINKTCSPICVIGCLNRHLKEGDNMYSSPAESEVYAALKEAFNIDDKAFASTINKEAFELGLDSVELVFSIALYYKAIDKNAKKEEIIGALDEIKKLSVIGRLIGSKTQGIYSFYSDKTNLKPFVTKPSVNEEGKFSVLIKSKPEYLKHISDLDYLYAMMTILGNFGICLFSAFALIENEDILYILSEVFFCKTGIKTEPSKIIKYSLNCMEREITFETNSKLDSVQKTIPEFVKVLYRYFDRSIK</sequence>
<dbReference type="GO" id="GO:0016625">
    <property type="term" value="F:oxidoreductase activity, acting on the aldehyde or oxo group of donors, iron-sulfur protein as acceptor"/>
    <property type="evidence" value="ECO:0007669"/>
    <property type="project" value="InterPro"/>
</dbReference>
<evidence type="ECO:0000313" key="3">
    <source>
        <dbReference type="EMBL" id="MBV7276615.1"/>
    </source>
</evidence>
<dbReference type="PANTHER" id="PTHR30038:SF0">
    <property type="entry name" value="TUNGSTEN-CONTAINING ALDEHYDE FERREDOXIN OXIDOREDUCTASE"/>
    <property type="match status" value="1"/>
</dbReference>
<organism evidence="3 4">
    <name type="scientific">Clostridium thailandense</name>
    <dbReference type="NCBI Taxonomy" id="2794346"/>
    <lineage>
        <taxon>Bacteria</taxon>
        <taxon>Bacillati</taxon>
        <taxon>Bacillota</taxon>
        <taxon>Clostridia</taxon>
        <taxon>Eubacteriales</taxon>
        <taxon>Clostridiaceae</taxon>
        <taxon>Clostridium</taxon>
    </lineage>
</organism>
<dbReference type="PANTHER" id="PTHR30038">
    <property type="entry name" value="ALDEHYDE FERREDOXIN OXIDOREDUCTASE"/>
    <property type="match status" value="1"/>
</dbReference>
<dbReference type="InterPro" id="IPR051919">
    <property type="entry name" value="W-dependent_AOR"/>
</dbReference>
<reference evidence="3" key="1">
    <citation type="submission" date="2020-12" db="EMBL/GenBank/DDBJ databases">
        <title>Clostridium thailandense sp. nov., a novel acetogenic bacterium isolated from peat land soil in Thailand.</title>
        <authorList>
            <person name="Chaikitkaew S."/>
            <person name="Birkeland N.K."/>
        </authorList>
    </citation>
    <scope>NUCLEOTIDE SEQUENCE</scope>
    <source>
        <strain evidence="3">PL3</strain>
    </source>
</reference>
<dbReference type="AlphaFoldDB" id="A0A949TQD2"/>
<dbReference type="GO" id="GO:0051536">
    <property type="term" value="F:iron-sulfur cluster binding"/>
    <property type="evidence" value="ECO:0007669"/>
    <property type="project" value="InterPro"/>
</dbReference>